<feature type="region of interest" description="Disordered" evidence="7">
    <location>
        <begin position="1"/>
        <end position="59"/>
    </location>
</feature>
<proteinExistence type="inferred from homology"/>
<evidence type="ECO:0000256" key="7">
    <source>
        <dbReference type="SAM" id="MobiDB-lite"/>
    </source>
</evidence>
<accession>A0A927GXW0</accession>
<comment type="subcellular location">
    <subcellularLocation>
        <location evidence="1">Cell membrane</location>
        <topology evidence="1">Multi-pass membrane protein</topology>
    </subcellularLocation>
</comment>
<evidence type="ECO:0000256" key="1">
    <source>
        <dbReference type="ARBA" id="ARBA00004651"/>
    </source>
</evidence>
<evidence type="ECO:0000256" key="6">
    <source>
        <dbReference type="ARBA" id="ARBA00023136"/>
    </source>
</evidence>
<dbReference type="EMBL" id="JACXJA010000001">
    <property type="protein sequence ID" value="MBD2860568.1"/>
    <property type="molecule type" value="Genomic_DNA"/>
</dbReference>
<evidence type="ECO:0000313" key="10">
    <source>
        <dbReference type="Proteomes" id="UP000639396"/>
    </source>
</evidence>
<dbReference type="InterPro" id="IPR018383">
    <property type="entry name" value="UPF0324_pro"/>
</dbReference>
<keyword evidence="6 8" id="KW-0472">Membrane</keyword>
<evidence type="ECO:0000256" key="5">
    <source>
        <dbReference type="ARBA" id="ARBA00022989"/>
    </source>
</evidence>
<feature type="transmembrane region" description="Helical" evidence="8">
    <location>
        <begin position="69"/>
        <end position="87"/>
    </location>
</feature>
<comment type="caution">
    <text evidence="9">The sequence shown here is derived from an EMBL/GenBank/DDBJ whole genome shotgun (WGS) entry which is preliminary data.</text>
</comment>
<feature type="transmembrane region" description="Helical" evidence="8">
    <location>
        <begin position="372"/>
        <end position="390"/>
    </location>
</feature>
<dbReference type="Proteomes" id="UP000639396">
    <property type="component" value="Unassembled WGS sequence"/>
</dbReference>
<gene>
    <name evidence="9" type="ORF">IDH45_01020</name>
</gene>
<protein>
    <submittedName>
        <fullName evidence="9">Sulfate exporter family transporter</fullName>
    </submittedName>
</protein>
<reference evidence="9" key="1">
    <citation type="submission" date="2020-09" db="EMBL/GenBank/DDBJ databases">
        <title>A novel bacterium of genus Paenibacillus, isolated from South China Sea.</title>
        <authorList>
            <person name="Huang H."/>
            <person name="Mo K."/>
            <person name="Hu Y."/>
        </authorList>
    </citation>
    <scope>NUCLEOTIDE SEQUENCE</scope>
    <source>
        <strain evidence="9">IB182363</strain>
    </source>
</reference>
<feature type="transmembrane region" description="Helical" evidence="8">
    <location>
        <begin position="184"/>
        <end position="207"/>
    </location>
</feature>
<feature type="transmembrane region" description="Helical" evidence="8">
    <location>
        <begin position="309"/>
        <end position="328"/>
    </location>
</feature>
<evidence type="ECO:0000256" key="4">
    <source>
        <dbReference type="ARBA" id="ARBA00022692"/>
    </source>
</evidence>
<dbReference type="GO" id="GO:0005886">
    <property type="term" value="C:plasma membrane"/>
    <property type="evidence" value="ECO:0007669"/>
    <property type="project" value="UniProtKB-SubCell"/>
</dbReference>
<organism evidence="9 10">
    <name type="scientific">Paenibacillus oceani</name>
    <dbReference type="NCBI Taxonomy" id="2772510"/>
    <lineage>
        <taxon>Bacteria</taxon>
        <taxon>Bacillati</taxon>
        <taxon>Bacillota</taxon>
        <taxon>Bacilli</taxon>
        <taxon>Bacillales</taxon>
        <taxon>Paenibacillaceae</taxon>
        <taxon>Paenibacillus</taxon>
    </lineage>
</organism>
<dbReference type="PANTHER" id="PTHR30106">
    <property type="entry name" value="INNER MEMBRANE PROTEIN YEIH-RELATED"/>
    <property type="match status" value="1"/>
</dbReference>
<feature type="transmembrane region" description="Helical" evidence="8">
    <location>
        <begin position="274"/>
        <end position="294"/>
    </location>
</feature>
<evidence type="ECO:0000256" key="3">
    <source>
        <dbReference type="ARBA" id="ARBA00022475"/>
    </source>
</evidence>
<dbReference type="PANTHER" id="PTHR30106:SF2">
    <property type="entry name" value="UPF0324 INNER MEMBRANE PROTEIN YEIH"/>
    <property type="match status" value="1"/>
</dbReference>
<dbReference type="Pfam" id="PF03601">
    <property type="entry name" value="Cons_hypoth698"/>
    <property type="match status" value="1"/>
</dbReference>
<keyword evidence="4 8" id="KW-0812">Transmembrane</keyword>
<feature type="transmembrane region" description="Helical" evidence="8">
    <location>
        <begin position="340"/>
        <end position="360"/>
    </location>
</feature>
<feature type="transmembrane region" description="Helical" evidence="8">
    <location>
        <begin position="213"/>
        <end position="237"/>
    </location>
</feature>
<evidence type="ECO:0000256" key="8">
    <source>
        <dbReference type="SAM" id="Phobius"/>
    </source>
</evidence>
<keyword evidence="5 8" id="KW-1133">Transmembrane helix</keyword>
<feature type="compositionally biased region" description="Basic and acidic residues" evidence="7">
    <location>
        <begin position="13"/>
        <end position="22"/>
    </location>
</feature>
<keyword evidence="10" id="KW-1185">Reference proteome</keyword>
<evidence type="ECO:0000256" key="2">
    <source>
        <dbReference type="ARBA" id="ARBA00007977"/>
    </source>
</evidence>
<feature type="transmembrane region" description="Helical" evidence="8">
    <location>
        <begin position="154"/>
        <end position="172"/>
    </location>
</feature>
<dbReference type="AlphaFoldDB" id="A0A927GXW0"/>
<keyword evidence="3" id="KW-1003">Cell membrane</keyword>
<name>A0A927GXW0_9BACL</name>
<comment type="similarity">
    <text evidence="2">Belongs to the UPF0324 family.</text>
</comment>
<evidence type="ECO:0000313" key="9">
    <source>
        <dbReference type="EMBL" id="MBD2860568.1"/>
    </source>
</evidence>
<sequence>MAPGVKPDLTYHQTDKTPDTRPDAASASYARQAEETAKTTGRNAGSGAPPSEKATQRHAGTTAPASYRLWAYGVAFTFALAMLGWGLAQMPGFNRAGPLACAIGVAVAYRHFRGYPEPLRAGIRFSSKTLLRLAIVLFGLKLNIDVVLNEGLGLLVRDAATIAFAIALTVWIGKRLKADSALTLLVGIGTGICGAAAIAAVSPIINAKDEDTAIGAGMIALVGTLFAVAYTLLLPLLPLTPDQYGAWSGVSLHEIAHVALAAEPGGPNALATGLLAKLGRVFLLVPLCLLLIGWKKRSGTFQSGTKVEFPWFMVGFIAMSVIGSYVLGDYIPVTASVLDGVSLVTTVLLSMAMVGLGLNVNLKQLRTKALKPLLAMTVTSVLLSVLTYLTI</sequence>